<reference evidence="1 2" key="1">
    <citation type="submission" date="2016-07" db="EMBL/GenBank/DDBJ databases">
        <title>Pervasive Adenine N6-methylation of Active Genes in Fungi.</title>
        <authorList>
            <consortium name="DOE Joint Genome Institute"/>
            <person name="Mondo S.J."/>
            <person name="Dannebaum R.O."/>
            <person name="Kuo R.C."/>
            <person name="Labutti K."/>
            <person name="Haridas S."/>
            <person name="Kuo A."/>
            <person name="Salamov A."/>
            <person name="Ahrendt S.R."/>
            <person name="Lipzen A."/>
            <person name="Sullivan W."/>
            <person name="Andreopoulos W.B."/>
            <person name="Clum A."/>
            <person name="Lindquist E."/>
            <person name="Daum C."/>
            <person name="Ramamoorthy G.K."/>
            <person name="Gryganskyi A."/>
            <person name="Culley D."/>
            <person name="Magnuson J.K."/>
            <person name="James T.Y."/>
            <person name="O'Malley M.A."/>
            <person name="Stajich J.E."/>
            <person name="Spatafora J.W."/>
            <person name="Visel A."/>
            <person name="Grigoriev I.V."/>
        </authorList>
    </citation>
    <scope>NUCLEOTIDE SEQUENCE [LARGE SCALE GENOMIC DNA]</scope>
    <source>
        <strain evidence="1 2">JEL800</strain>
    </source>
</reference>
<evidence type="ECO:0000313" key="2">
    <source>
        <dbReference type="Proteomes" id="UP000193642"/>
    </source>
</evidence>
<evidence type="ECO:0000313" key="1">
    <source>
        <dbReference type="EMBL" id="ORY35148.1"/>
    </source>
</evidence>
<keyword evidence="2" id="KW-1185">Reference proteome</keyword>
<dbReference type="AlphaFoldDB" id="A0A1Y2BK44"/>
<comment type="caution">
    <text evidence="1">The sequence shown here is derived from an EMBL/GenBank/DDBJ whole genome shotgun (WGS) entry which is preliminary data.</text>
</comment>
<sequence length="148" mass="16192">MQKPDEEIRAIGGSGFEILHAKRHKHNVLDSKKLIMKVSSALVFLVSAAIANAAQLVPAHKITLVNGIAGSNSRRNVQDHHDHCSTAAALCIKHSEEVNDVHLIRKCVKEANICEMKRCPAYKACAQPCGKNSECIVSKKCIDQLQLC</sequence>
<dbReference type="EMBL" id="MCGO01000060">
    <property type="protein sequence ID" value="ORY35148.1"/>
    <property type="molecule type" value="Genomic_DNA"/>
</dbReference>
<accession>A0A1Y2BK44</accession>
<dbReference type="OrthoDB" id="10364640at2759"/>
<proteinExistence type="predicted"/>
<name>A0A1Y2BK44_9FUNG</name>
<gene>
    <name evidence="1" type="ORF">BCR33DRAFT_855638</name>
</gene>
<protein>
    <submittedName>
        <fullName evidence="1">Uncharacterized protein</fullName>
    </submittedName>
</protein>
<organism evidence="1 2">
    <name type="scientific">Rhizoclosmatium globosum</name>
    <dbReference type="NCBI Taxonomy" id="329046"/>
    <lineage>
        <taxon>Eukaryota</taxon>
        <taxon>Fungi</taxon>
        <taxon>Fungi incertae sedis</taxon>
        <taxon>Chytridiomycota</taxon>
        <taxon>Chytridiomycota incertae sedis</taxon>
        <taxon>Chytridiomycetes</taxon>
        <taxon>Chytridiales</taxon>
        <taxon>Chytriomycetaceae</taxon>
        <taxon>Rhizoclosmatium</taxon>
    </lineage>
</organism>
<dbReference type="Proteomes" id="UP000193642">
    <property type="component" value="Unassembled WGS sequence"/>
</dbReference>